<keyword evidence="6" id="KW-0106">Calcium</keyword>
<evidence type="ECO:0000256" key="6">
    <source>
        <dbReference type="ARBA" id="ARBA00022837"/>
    </source>
</evidence>
<evidence type="ECO:0000256" key="10">
    <source>
        <dbReference type="RuleBase" id="RU000488"/>
    </source>
</evidence>
<feature type="domain" description="EF-hand" evidence="11">
    <location>
        <begin position="294"/>
        <end position="329"/>
    </location>
</feature>
<keyword evidence="8 9" id="KW-0472">Membrane</keyword>
<comment type="subcellular location">
    <subcellularLocation>
        <location evidence="1">Mitochondrion inner membrane</location>
        <topology evidence="1">Multi-pass membrane protein</topology>
    </subcellularLocation>
</comment>
<dbReference type="GO" id="GO:0005509">
    <property type="term" value="F:calcium ion binding"/>
    <property type="evidence" value="ECO:0007669"/>
    <property type="project" value="InterPro"/>
</dbReference>
<dbReference type="InterPro" id="IPR018247">
    <property type="entry name" value="EF_Hand_1_Ca_BS"/>
</dbReference>
<reference evidence="12 13" key="1">
    <citation type="journal article" date="2015" name="Proc. Natl. Acad. Sci. U.S.A.">
        <title>The resurrection genome of Boea hygrometrica: A blueprint for survival of dehydration.</title>
        <authorList>
            <person name="Xiao L."/>
            <person name="Yang G."/>
            <person name="Zhang L."/>
            <person name="Yang X."/>
            <person name="Zhao S."/>
            <person name="Ji Z."/>
            <person name="Zhou Q."/>
            <person name="Hu M."/>
            <person name="Wang Y."/>
            <person name="Chen M."/>
            <person name="Xu Y."/>
            <person name="Jin H."/>
            <person name="Xiao X."/>
            <person name="Hu G."/>
            <person name="Bao F."/>
            <person name="Hu Y."/>
            <person name="Wan P."/>
            <person name="Li L."/>
            <person name="Deng X."/>
            <person name="Kuang T."/>
            <person name="Xiang C."/>
            <person name="Zhu J.K."/>
            <person name="Oliver M.J."/>
            <person name="He Y."/>
        </authorList>
    </citation>
    <scope>NUCLEOTIDE SEQUENCE [LARGE SCALE GENOMIC DNA]</scope>
    <source>
        <strain evidence="13">cv. XS01</strain>
    </source>
</reference>
<protein>
    <submittedName>
        <fullName evidence="12">Calcium-binding mitochondrial carrier protein SCaMC-1-like</fullName>
    </submittedName>
</protein>
<comment type="similarity">
    <text evidence="2 10">Belongs to the mitochondrial carrier (TC 2.A.29) family.</text>
</comment>
<dbReference type="GO" id="GO:0005743">
    <property type="term" value="C:mitochondrial inner membrane"/>
    <property type="evidence" value="ECO:0007669"/>
    <property type="project" value="UniProtKB-SubCell"/>
</dbReference>
<evidence type="ECO:0000313" key="13">
    <source>
        <dbReference type="Proteomes" id="UP000250235"/>
    </source>
</evidence>
<name>A0A2Z7BRZ4_9LAMI</name>
<keyword evidence="3 10" id="KW-0813">Transport</keyword>
<evidence type="ECO:0000256" key="1">
    <source>
        <dbReference type="ARBA" id="ARBA00004448"/>
    </source>
</evidence>
<keyword evidence="5" id="KW-0677">Repeat</keyword>
<evidence type="ECO:0000256" key="5">
    <source>
        <dbReference type="ARBA" id="ARBA00022737"/>
    </source>
</evidence>
<organism evidence="12 13">
    <name type="scientific">Dorcoceras hygrometricum</name>
    <dbReference type="NCBI Taxonomy" id="472368"/>
    <lineage>
        <taxon>Eukaryota</taxon>
        <taxon>Viridiplantae</taxon>
        <taxon>Streptophyta</taxon>
        <taxon>Embryophyta</taxon>
        <taxon>Tracheophyta</taxon>
        <taxon>Spermatophyta</taxon>
        <taxon>Magnoliopsida</taxon>
        <taxon>eudicotyledons</taxon>
        <taxon>Gunneridae</taxon>
        <taxon>Pentapetalae</taxon>
        <taxon>asterids</taxon>
        <taxon>lamiids</taxon>
        <taxon>Lamiales</taxon>
        <taxon>Gesneriaceae</taxon>
        <taxon>Didymocarpoideae</taxon>
        <taxon>Trichosporeae</taxon>
        <taxon>Loxocarpinae</taxon>
        <taxon>Dorcoceras</taxon>
    </lineage>
</organism>
<dbReference type="PROSITE" id="PS00018">
    <property type="entry name" value="EF_HAND_1"/>
    <property type="match status" value="1"/>
</dbReference>
<evidence type="ECO:0000313" key="12">
    <source>
        <dbReference type="EMBL" id="KZV37361.1"/>
    </source>
</evidence>
<dbReference type="EMBL" id="KV003144">
    <property type="protein sequence ID" value="KZV37361.1"/>
    <property type="molecule type" value="Genomic_DNA"/>
</dbReference>
<dbReference type="SUPFAM" id="SSF103506">
    <property type="entry name" value="Mitochondrial carrier"/>
    <property type="match status" value="1"/>
</dbReference>
<dbReference type="Gene3D" id="1.50.40.10">
    <property type="entry name" value="Mitochondrial carrier domain"/>
    <property type="match status" value="1"/>
</dbReference>
<dbReference type="OrthoDB" id="276989at2759"/>
<evidence type="ECO:0000256" key="8">
    <source>
        <dbReference type="ARBA" id="ARBA00023136"/>
    </source>
</evidence>
<keyword evidence="4 9" id="KW-0812">Transmembrane</keyword>
<dbReference type="PANTHER" id="PTHR45667">
    <property type="entry name" value="S-ADENOSYLMETHIONINE MITOCHONDRIAL CARRIER PROTEIN"/>
    <property type="match status" value="1"/>
</dbReference>
<evidence type="ECO:0000256" key="3">
    <source>
        <dbReference type="ARBA" id="ARBA00022448"/>
    </source>
</evidence>
<feature type="repeat" description="Solcar" evidence="9">
    <location>
        <begin position="334"/>
        <end position="395"/>
    </location>
</feature>
<dbReference type="InterPro" id="IPR023395">
    <property type="entry name" value="MCP_dom_sf"/>
</dbReference>
<gene>
    <name evidence="12" type="ORF">F511_01229</name>
</gene>
<evidence type="ECO:0000256" key="9">
    <source>
        <dbReference type="PROSITE-ProRule" id="PRU00282"/>
    </source>
</evidence>
<dbReference type="SUPFAM" id="SSF47473">
    <property type="entry name" value="EF-hand"/>
    <property type="match status" value="1"/>
</dbReference>
<keyword evidence="7" id="KW-1133">Transmembrane helix</keyword>
<dbReference type="Pfam" id="PF00153">
    <property type="entry name" value="Mito_carr"/>
    <property type="match status" value="1"/>
</dbReference>
<accession>A0A2Z7BRZ4</accession>
<dbReference type="Proteomes" id="UP000250235">
    <property type="component" value="Unassembled WGS sequence"/>
</dbReference>
<dbReference type="InterPro" id="IPR018108">
    <property type="entry name" value="MCP_transmembrane"/>
</dbReference>
<evidence type="ECO:0000256" key="7">
    <source>
        <dbReference type="ARBA" id="ARBA00022989"/>
    </source>
</evidence>
<keyword evidence="13" id="KW-1185">Reference proteome</keyword>
<dbReference type="InterPro" id="IPR011992">
    <property type="entry name" value="EF-hand-dom_pair"/>
</dbReference>
<evidence type="ECO:0000256" key="2">
    <source>
        <dbReference type="ARBA" id="ARBA00006375"/>
    </source>
</evidence>
<evidence type="ECO:0000256" key="4">
    <source>
        <dbReference type="ARBA" id="ARBA00022692"/>
    </source>
</evidence>
<evidence type="ECO:0000259" key="11">
    <source>
        <dbReference type="PROSITE" id="PS50222"/>
    </source>
</evidence>
<dbReference type="InterPro" id="IPR002048">
    <property type="entry name" value="EF_hand_dom"/>
</dbReference>
<dbReference type="AlphaFoldDB" id="A0A2Z7BRZ4"/>
<dbReference type="PROSITE" id="PS50222">
    <property type="entry name" value="EF_HAND_2"/>
    <property type="match status" value="1"/>
</dbReference>
<dbReference type="PROSITE" id="PS50920">
    <property type="entry name" value="SOLCAR"/>
    <property type="match status" value="1"/>
</dbReference>
<sequence length="395" mass="43628">MVRGNDKFESFLNPIQLKTLESNFRKVAANFELCFNGVYVNGDLNGDLNSTNMELVTAQLNVKRKGGASTDHPMTVNSDERGTKGKVPMKIFVGIIREKCVYHNNANNGVENQSSNVPKEGLRQSYGRVHGGKEDGNFESNVPKIYGAVSELLCKNIEHQALSPTSIDQIAYFKALISIFEGKRADVNGFLGKVRFARVGGVPSGMIEMPSLNDVGDEGISREVNQEDKGGTLLQNLASGLLYIPLSNVELLRSTLSNVPFTESIEFLPQMRRAVKEDHPDKKKFFSVQDFFRYPEAEGKGFFQELDRDGDGQVTLEDLEAAQKLIERDIEPWETIAVGALSGGLAAILTPFDVIKTRMMTTPRGQPITLSLVAISILHHEGPLGLFKRVVPRLI</sequence>
<proteinExistence type="inferred from homology"/>